<sequence>MSVQNSNNRASLLAGLRTGGVRSSSHNVPHTAALTGSFNISRAPSYSNPAYFPEEEEEDQIAEMPQQHMHARGFPMTAAVDGPNNRFSHQQQGRMMNPNSVPFTPNFVPGMAQNAGSQNAMQMQMLQLEMLRIQQALQAQQAQQFQAEMMAQAQRQQQQQQMQMQAQARERRTSLGMNPPATAGPMTNSFDLRATAISAQMRRANVDQLRSQLGVSGGAEDQVPMTAALGGRFGSRSVSLNMPTEAYSQVPPPTPSTTVISGGTSLGAPPTPAPSKSDSASSWRRGGNNNSVLSGNRAVTNPSVKITPPPGETQRVSPPPGLTASASVGSVNATAGPKFRPQPLRFSPAVAQHVPAVTIDTTDEETDADTQSSGSSVKSSSPTTPRSSSSNDMPLSPREEASKKLYEGLGIGRPVSANQTDTQTQHYSGIPVVNHRMVSQPTRQPRGPPSGTEELGPKNFATRIRRKAIGGLGVLMDARERREIIVEAY</sequence>
<feature type="compositionally biased region" description="Polar residues" evidence="2">
    <location>
        <begin position="324"/>
        <end position="333"/>
    </location>
</feature>
<proteinExistence type="predicted"/>
<feature type="compositionally biased region" description="Pro residues" evidence="2">
    <location>
        <begin position="307"/>
        <end position="321"/>
    </location>
</feature>
<name>A0A5C3L3A5_COPMA</name>
<evidence type="ECO:0000313" key="4">
    <source>
        <dbReference type="Proteomes" id="UP000307440"/>
    </source>
</evidence>
<feature type="region of interest" description="Disordered" evidence="2">
    <location>
        <begin position="244"/>
        <end position="343"/>
    </location>
</feature>
<organism evidence="3 4">
    <name type="scientific">Coprinopsis marcescibilis</name>
    <name type="common">Agaric fungus</name>
    <name type="synonym">Psathyrella marcescibilis</name>
    <dbReference type="NCBI Taxonomy" id="230819"/>
    <lineage>
        <taxon>Eukaryota</taxon>
        <taxon>Fungi</taxon>
        <taxon>Dikarya</taxon>
        <taxon>Basidiomycota</taxon>
        <taxon>Agaricomycotina</taxon>
        <taxon>Agaricomycetes</taxon>
        <taxon>Agaricomycetidae</taxon>
        <taxon>Agaricales</taxon>
        <taxon>Agaricineae</taxon>
        <taxon>Psathyrellaceae</taxon>
        <taxon>Coprinopsis</taxon>
    </lineage>
</organism>
<feature type="compositionally biased region" description="Low complexity" evidence="2">
    <location>
        <begin position="369"/>
        <end position="390"/>
    </location>
</feature>
<dbReference type="EMBL" id="ML210168">
    <property type="protein sequence ID" value="TFK27082.1"/>
    <property type="molecule type" value="Genomic_DNA"/>
</dbReference>
<dbReference type="OrthoDB" id="4092340at2759"/>
<feature type="coiled-coil region" evidence="1">
    <location>
        <begin position="123"/>
        <end position="170"/>
    </location>
</feature>
<dbReference type="STRING" id="230819.A0A5C3L3A5"/>
<keyword evidence="1" id="KW-0175">Coiled coil</keyword>
<evidence type="ECO:0000313" key="3">
    <source>
        <dbReference type="EMBL" id="TFK27082.1"/>
    </source>
</evidence>
<dbReference type="Proteomes" id="UP000307440">
    <property type="component" value="Unassembled WGS sequence"/>
</dbReference>
<reference evidence="3 4" key="1">
    <citation type="journal article" date="2019" name="Nat. Ecol. Evol.">
        <title>Megaphylogeny resolves global patterns of mushroom evolution.</title>
        <authorList>
            <person name="Varga T."/>
            <person name="Krizsan K."/>
            <person name="Foldi C."/>
            <person name="Dima B."/>
            <person name="Sanchez-Garcia M."/>
            <person name="Sanchez-Ramirez S."/>
            <person name="Szollosi G.J."/>
            <person name="Szarkandi J.G."/>
            <person name="Papp V."/>
            <person name="Albert L."/>
            <person name="Andreopoulos W."/>
            <person name="Angelini C."/>
            <person name="Antonin V."/>
            <person name="Barry K.W."/>
            <person name="Bougher N.L."/>
            <person name="Buchanan P."/>
            <person name="Buyck B."/>
            <person name="Bense V."/>
            <person name="Catcheside P."/>
            <person name="Chovatia M."/>
            <person name="Cooper J."/>
            <person name="Damon W."/>
            <person name="Desjardin D."/>
            <person name="Finy P."/>
            <person name="Geml J."/>
            <person name="Haridas S."/>
            <person name="Hughes K."/>
            <person name="Justo A."/>
            <person name="Karasinski D."/>
            <person name="Kautmanova I."/>
            <person name="Kiss B."/>
            <person name="Kocsube S."/>
            <person name="Kotiranta H."/>
            <person name="LaButti K.M."/>
            <person name="Lechner B.E."/>
            <person name="Liimatainen K."/>
            <person name="Lipzen A."/>
            <person name="Lukacs Z."/>
            <person name="Mihaltcheva S."/>
            <person name="Morgado L.N."/>
            <person name="Niskanen T."/>
            <person name="Noordeloos M.E."/>
            <person name="Ohm R.A."/>
            <person name="Ortiz-Santana B."/>
            <person name="Ovrebo C."/>
            <person name="Racz N."/>
            <person name="Riley R."/>
            <person name="Savchenko A."/>
            <person name="Shiryaev A."/>
            <person name="Soop K."/>
            <person name="Spirin V."/>
            <person name="Szebenyi C."/>
            <person name="Tomsovsky M."/>
            <person name="Tulloss R.E."/>
            <person name="Uehling J."/>
            <person name="Grigoriev I.V."/>
            <person name="Vagvolgyi C."/>
            <person name="Papp T."/>
            <person name="Martin F.M."/>
            <person name="Miettinen O."/>
            <person name="Hibbett D.S."/>
            <person name="Nagy L.G."/>
        </authorList>
    </citation>
    <scope>NUCLEOTIDE SEQUENCE [LARGE SCALE GENOMIC DNA]</scope>
    <source>
        <strain evidence="3 4">CBS 121175</strain>
    </source>
</reference>
<dbReference type="AlphaFoldDB" id="A0A5C3L3A5"/>
<evidence type="ECO:0000256" key="2">
    <source>
        <dbReference type="SAM" id="MobiDB-lite"/>
    </source>
</evidence>
<feature type="region of interest" description="Disordered" evidence="2">
    <location>
        <begin position="363"/>
        <end position="398"/>
    </location>
</feature>
<evidence type="ECO:0000256" key="1">
    <source>
        <dbReference type="SAM" id="Coils"/>
    </source>
</evidence>
<protein>
    <submittedName>
        <fullName evidence="3">Uncharacterized protein</fullName>
    </submittedName>
</protein>
<accession>A0A5C3L3A5</accession>
<feature type="compositionally biased region" description="Polar residues" evidence="2">
    <location>
        <begin position="274"/>
        <end position="304"/>
    </location>
</feature>
<keyword evidence="4" id="KW-1185">Reference proteome</keyword>
<gene>
    <name evidence="3" type="ORF">FA15DRAFT_587271</name>
</gene>